<dbReference type="AlphaFoldDB" id="A0AAV4XUY3"/>
<proteinExistence type="predicted"/>
<protein>
    <submittedName>
        <fullName evidence="1">Uncharacterized protein</fullName>
    </submittedName>
</protein>
<accession>A0AAV4XUY3</accession>
<evidence type="ECO:0000313" key="2">
    <source>
        <dbReference type="Proteomes" id="UP001054945"/>
    </source>
</evidence>
<comment type="caution">
    <text evidence="1">The sequence shown here is derived from an EMBL/GenBank/DDBJ whole genome shotgun (WGS) entry which is preliminary data.</text>
</comment>
<reference evidence="1 2" key="1">
    <citation type="submission" date="2021-06" db="EMBL/GenBank/DDBJ databases">
        <title>Caerostris extrusa draft genome.</title>
        <authorList>
            <person name="Kono N."/>
            <person name="Arakawa K."/>
        </authorList>
    </citation>
    <scope>NUCLEOTIDE SEQUENCE [LARGE SCALE GENOMIC DNA]</scope>
</reference>
<sequence>MFGKLESVAQRTTKPDYLLKVTAPVRSTPGFHGPRNAGAQQAMLLITLSTTRQVLMPSKGFASAPQRRFHSQLFISAPKNTRAAL</sequence>
<keyword evidence="2" id="KW-1185">Reference proteome</keyword>
<organism evidence="1 2">
    <name type="scientific">Caerostris extrusa</name>
    <name type="common">Bark spider</name>
    <name type="synonym">Caerostris bankana</name>
    <dbReference type="NCBI Taxonomy" id="172846"/>
    <lineage>
        <taxon>Eukaryota</taxon>
        <taxon>Metazoa</taxon>
        <taxon>Ecdysozoa</taxon>
        <taxon>Arthropoda</taxon>
        <taxon>Chelicerata</taxon>
        <taxon>Arachnida</taxon>
        <taxon>Araneae</taxon>
        <taxon>Araneomorphae</taxon>
        <taxon>Entelegynae</taxon>
        <taxon>Araneoidea</taxon>
        <taxon>Araneidae</taxon>
        <taxon>Caerostris</taxon>
    </lineage>
</organism>
<name>A0AAV4XUY3_CAEEX</name>
<evidence type="ECO:0000313" key="1">
    <source>
        <dbReference type="EMBL" id="GIY98000.1"/>
    </source>
</evidence>
<dbReference type="Proteomes" id="UP001054945">
    <property type="component" value="Unassembled WGS sequence"/>
</dbReference>
<gene>
    <name evidence="1" type="ORF">CEXT_622941</name>
</gene>
<dbReference type="EMBL" id="BPLR01000868">
    <property type="protein sequence ID" value="GIY98000.1"/>
    <property type="molecule type" value="Genomic_DNA"/>
</dbReference>